<dbReference type="PROSITE" id="PS51257">
    <property type="entry name" value="PROKAR_LIPOPROTEIN"/>
    <property type="match status" value="1"/>
</dbReference>
<keyword evidence="4" id="KW-0732">Signal</keyword>
<keyword evidence="5" id="KW-0449">Lipoprotein</keyword>
<comment type="subcellular location">
    <subcellularLocation>
        <location evidence="1">Cell envelope</location>
    </subcellularLocation>
</comment>
<dbReference type="SUPFAM" id="SSF89392">
    <property type="entry name" value="Prokaryotic lipoproteins and lipoprotein localization factors"/>
    <property type="match status" value="1"/>
</dbReference>
<evidence type="ECO:0000256" key="4">
    <source>
        <dbReference type="SAM" id="SignalP"/>
    </source>
</evidence>
<evidence type="ECO:0000313" key="6">
    <source>
        <dbReference type="Proteomes" id="UP000656804"/>
    </source>
</evidence>
<comment type="similarity">
    <text evidence="2">Belongs to the LppX/LprAFG lipoprotein family.</text>
</comment>
<dbReference type="Gene3D" id="2.50.20.20">
    <property type="match status" value="1"/>
</dbReference>
<feature type="chain" id="PRO_5039610775" evidence="4">
    <location>
        <begin position="25"/>
        <end position="237"/>
    </location>
</feature>
<dbReference type="InterPro" id="IPR009830">
    <property type="entry name" value="LppX/LprAFG"/>
</dbReference>
<keyword evidence="6" id="KW-1185">Reference proteome</keyword>
<feature type="signal peptide" evidence="4">
    <location>
        <begin position="1"/>
        <end position="24"/>
    </location>
</feature>
<protein>
    <submittedName>
        <fullName evidence="5">LppX_LprAFG lipoprotein</fullName>
    </submittedName>
</protein>
<dbReference type="EMBL" id="JADIVZ010000001">
    <property type="protein sequence ID" value="MBF4160954.1"/>
    <property type="molecule type" value="Genomic_DNA"/>
</dbReference>
<comment type="caution">
    <text evidence="5">The sequence shown here is derived from an EMBL/GenBank/DDBJ whole genome shotgun (WGS) entry which is preliminary data.</text>
</comment>
<evidence type="ECO:0000256" key="1">
    <source>
        <dbReference type="ARBA" id="ARBA00004196"/>
    </source>
</evidence>
<dbReference type="RefSeq" id="WP_194502118.1">
    <property type="nucleotide sequence ID" value="NZ_JADIVZ010000001.1"/>
</dbReference>
<gene>
    <name evidence="5" type="ORF">ISG29_04580</name>
</gene>
<evidence type="ECO:0000313" key="5">
    <source>
        <dbReference type="EMBL" id="MBF4160954.1"/>
    </source>
</evidence>
<accession>A0A930V0F6</accession>
<dbReference type="Proteomes" id="UP000656804">
    <property type="component" value="Unassembled WGS sequence"/>
</dbReference>
<dbReference type="GO" id="GO:0030313">
    <property type="term" value="C:cell envelope"/>
    <property type="evidence" value="ECO:0007669"/>
    <property type="project" value="UniProtKB-SubCell"/>
</dbReference>
<keyword evidence="3" id="KW-0472">Membrane</keyword>
<proteinExistence type="inferred from homology"/>
<sequence length="237" mass="24326">MSMRRALVPLALVPALLLTGCSGSDDGSDGADEKAATPQEALDAARSALDDTSGVTIALRTDALPDGVSGLLSAEGQATHAPAFDGSVTVRYSGIEPQVPIIAVDGKVYAQVPLTTGWSTIDPTDYGTVDPASLLAPDEGFSALLASVQGLEQGDQVRGGTDNKDILTTYTGTVPEESVAGIVPAATGEFDATLTLTDSDELTQMKLTGDFYASGDDVTYTVDFSDYGSTPDITAPE</sequence>
<dbReference type="AlphaFoldDB" id="A0A930V0F6"/>
<organism evidence="5 6">
    <name type="scientific">Nocardioides acrostichi</name>
    <dbReference type="NCBI Taxonomy" id="2784339"/>
    <lineage>
        <taxon>Bacteria</taxon>
        <taxon>Bacillati</taxon>
        <taxon>Actinomycetota</taxon>
        <taxon>Actinomycetes</taxon>
        <taxon>Propionibacteriales</taxon>
        <taxon>Nocardioidaceae</taxon>
        <taxon>Nocardioides</taxon>
    </lineage>
</organism>
<keyword evidence="3" id="KW-1003">Cell membrane</keyword>
<reference evidence="5" key="1">
    <citation type="submission" date="2020-11" db="EMBL/GenBank/DDBJ databases">
        <title>Nocardioides sp. CBS4Y-1, whole genome shotgun sequence.</title>
        <authorList>
            <person name="Tuo L."/>
        </authorList>
    </citation>
    <scope>NUCLEOTIDE SEQUENCE</scope>
    <source>
        <strain evidence="5">CBS4Y-1</strain>
    </source>
</reference>
<dbReference type="Pfam" id="PF07161">
    <property type="entry name" value="LppX_LprAFG"/>
    <property type="match status" value="1"/>
</dbReference>
<name>A0A930V0F6_9ACTN</name>
<dbReference type="InterPro" id="IPR029046">
    <property type="entry name" value="LolA/LolB/LppX"/>
</dbReference>
<dbReference type="CDD" id="cd16334">
    <property type="entry name" value="LppX-like"/>
    <property type="match status" value="1"/>
</dbReference>
<evidence type="ECO:0000256" key="2">
    <source>
        <dbReference type="ARBA" id="ARBA00009194"/>
    </source>
</evidence>
<evidence type="ECO:0000256" key="3">
    <source>
        <dbReference type="ARBA" id="ARBA00022475"/>
    </source>
</evidence>